<protein>
    <submittedName>
        <fullName evidence="9">Uncharacterized protein</fullName>
    </submittedName>
</protein>
<evidence type="ECO:0000313" key="14">
    <source>
        <dbReference type="Proteomes" id="UP000440732"/>
    </source>
</evidence>
<evidence type="ECO:0000313" key="15">
    <source>
        <dbReference type="Proteomes" id="UP000441208"/>
    </source>
</evidence>
<dbReference type="EMBL" id="QXFX01002248">
    <property type="protein sequence ID" value="KAE9079033.1"/>
    <property type="molecule type" value="Genomic_DNA"/>
</dbReference>
<gene>
    <name evidence="9" type="ORF">PF001_g25597</name>
    <name evidence="8" type="ORF">PF002_g26027</name>
    <name evidence="7" type="ORF">PF004_g26217</name>
    <name evidence="6" type="ORF">PF005_g27221</name>
    <name evidence="5" type="ORF">PF006_g25049</name>
    <name evidence="3" type="ORF">PF007_g27243</name>
    <name evidence="1" type="ORF">PF009_g27104</name>
    <name evidence="4" type="ORF">PF010_g22908</name>
    <name evidence="2" type="ORF">PF011_g25524</name>
</gene>
<dbReference type="Proteomes" id="UP000429523">
    <property type="component" value="Unassembled WGS sequence"/>
</dbReference>
<dbReference type="Proteomes" id="UP000440732">
    <property type="component" value="Unassembled WGS sequence"/>
</dbReference>
<dbReference type="OrthoDB" id="10281814at2759"/>
<dbReference type="Proteomes" id="UP000460718">
    <property type="component" value="Unassembled WGS sequence"/>
</dbReference>
<evidence type="ECO:0000313" key="10">
    <source>
        <dbReference type="Proteomes" id="UP000429523"/>
    </source>
</evidence>
<dbReference type="EMBL" id="QXFZ01003346">
    <property type="protein sequence ID" value="KAE9069638.1"/>
    <property type="molecule type" value="Genomic_DNA"/>
</dbReference>
<evidence type="ECO:0000313" key="6">
    <source>
        <dbReference type="EMBL" id="KAE9171247.1"/>
    </source>
</evidence>
<dbReference type="Proteomes" id="UP000476176">
    <property type="component" value="Unassembled WGS sequence"/>
</dbReference>
<evidence type="ECO:0000313" key="8">
    <source>
        <dbReference type="EMBL" id="KAE9185923.1"/>
    </source>
</evidence>
<organism evidence="9 12">
    <name type="scientific">Phytophthora fragariae</name>
    <dbReference type="NCBI Taxonomy" id="53985"/>
    <lineage>
        <taxon>Eukaryota</taxon>
        <taxon>Sar</taxon>
        <taxon>Stramenopiles</taxon>
        <taxon>Oomycota</taxon>
        <taxon>Peronosporomycetes</taxon>
        <taxon>Peronosporales</taxon>
        <taxon>Peronosporaceae</taxon>
        <taxon>Phytophthora</taxon>
    </lineage>
</organism>
<evidence type="ECO:0000313" key="17">
    <source>
        <dbReference type="Proteomes" id="UP000476176"/>
    </source>
</evidence>
<name>A0A6A4BP61_9STRA</name>
<evidence type="ECO:0000313" key="18">
    <source>
        <dbReference type="Proteomes" id="UP000488956"/>
    </source>
</evidence>
<dbReference type="PROSITE" id="PS51257">
    <property type="entry name" value="PROKAR_LIPOPROTEIN"/>
    <property type="match status" value="1"/>
</dbReference>
<evidence type="ECO:0000313" key="7">
    <source>
        <dbReference type="EMBL" id="KAE9176009.1"/>
    </source>
</evidence>
<dbReference type="Proteomes" id="UP000433483">
    <property type="component" value="Unassembled WGS sequence"/>
</dbReference>
<sequence length="56" mass="5986">MAHAGKILNFLAIGNIAQACTVICLNRAVLTTNNLVENMKSSNHRSTNIAPDTTMS</sequence>
<dbReference type="EMBL" id="QXFW01003136">
    <property type="protein sequence ID" value="KAE8972766.1"/>
    <property type="molecule type" value="Genomic_DNA"/>
</dbReference>
<evidence type="ECO:0000313" key="13">
    <source>
        <dbReference type="Proteomes" id="UP000440367"/>
    </source>
</evidence>
<keyword evidence="11" id="KW-1185">Reference proteome</keyword>
<dbReference type="EMBL" id="QXGF01003025">
    <property type="protein sequence ID" value="KAE8922632.1"/>
    <property type="molecule type" value="Genomic_DNA"/>
</dbReference>
<proteinExistence type="predicted"/>
<evidence type="ECO:0000313" key="12">
    <source>
        <dbReference type="Proteomes" id="UP000437068"/>
    </source>
</evidence>
<dbReference type="EMBL" id="QXGA01002865">
    <property type="protein sequence ID" value="KAE9090892.1"/>
    <property type="molecule type" value="Genomic_DNA"/>
</dbReference>
<dbReference type="EMBL" id="QXGD01002648">
    <property type="protein sequence ID" value="KAE9185923.1"/>
    <property type="molecule type" value="Genomic_DNA"/>
</dbReference>
<dbReference type="EMBL" id="QXGB01003357">
    <property type="protein sequence ID" value="KAE9171247.1"/>
    <property type="molecule type" value="Genomic_DNA"/>
</dbReference>
<evidence type="ECO:0000313" key="1">
    <source>
        <dbReference type="EMBL" id="KAE8922632.1"/>
    </source>
</evidence>
<dbReference type="EMBL" id="QXGE01003030">
    <property type="protein sequence ID" value="KAE9277549.1"/>
    <property type="molecule type" value="Genomic_DNA"/>
</dbReference>
<dbReference type="Proteomes" id="UP000437068">
    <property type="component" value="Unassembled WGS sequence"/>
</dbReference>
<dbReference type="Proteomes" id="UP000440367">
    <property type="component" value="Unassembled WGS sequence"/>
</dbReference>
<evidence type="ECO:0000313" key="3">
    <source>
        <dbReference type="EMBL" id="KAE9069638.1"/>
    </source>
</evidence>
<dbReference type="Proteomes" id="UP000488956">
    <property type="component" value="Unassembled WGS sequence"/>
</dbReference>
<comment type="caution">
    <text evidence="9">The sequence shown here is derived from an EMBL/GenBank/DDBJ whole genome shotgun (WGS) entry which is preliminary data.</text>
</comment>
<dbReference type="EMBL" id="QXGC01003400">
    <property type="protein sequence ID" value="KAE9176009.1"/>
    <property type="molecule type" value="Genomic_DNA"/>
</dbReference>
<reference evidence="10 11" key="1">
    <citation type="submission" date="2018-08" db="EMBL/GenBank/DDBJ databases">
        <title>Genomic investigation of the strawberry pathogen Phytophthora fragariae indicates pathogenicity is determined by transcriptional variation in three key races.</title>
        <authorList>
            <person name="Adams T.M."/>
            <person name="Armitage A.D."/>
            <person name="Sobczyk M.K."/>
            <person name="Bates H.J."/>
            <person name="Dunwell J.M."/>
            <person name="Nellist C.F."/>
            <person name="Harrison R.J."/>
        </authorList>
    </citation>
    <scope>NUCLEOTIDE SEQUENCE [LARGE SCALE GENOMIC DNA]</scope>
    <source>
        <strain evidence="9 12">A4</strain>
        <strain evidence="8 13">BC-1</strain>
        <strain evidence="7 17">BC-23</strain>
        <strain evidence="6 11">NOV-27</strain>
        <strain evidence="5 14">NOV-5</strain>
        <strain evidence="3 15">NOV-71</strain>
        <strain evidence="1 10">NOV-9</strain>
        <strain evidence="4 18">ONT-3</strain>
        <strain evidence="2 16">SCRP245</strain>
    </source>
</reference>
<evidence type="ECO:0000313" key="4">
    <source>
        <dbReference type="EMBL" id="KAE9079033.1"/>
    </source>
</evidence>
<evidence type="ECO:0000313" key="11">
    <source>
        <dbReference type="Proteomes" id="UP000433483"/>
    </source>
</evidence>
<evidence type="ECO:0000313" key="2">
    <source>
        <dbReference type="EMBL" id="KAE8972766.1"/>
    </source>
</evidence>
<evidence type="ECO:0000313" key="16">
    <source>
        <dbReference type="Proteomes" id="UP000460718"/>
    </source>
</evidence>
<accession>A0A6A4BP61</accession>
<dbReference type="Proteomes" id="UP000441208">
    <property type="component" value="Unassembled WGS sequence"/>
</dbReference>
<evidence type="ECO:0000313" key="9">
    <source>
        <dbReference type="EMBL" id="KAE9277549.1"/>
    </source>
</evidence>
<dbReference type="AlphaFoldDB" id="A0A6A4BP61"/>
<evidence type="ECO:0000313" key="5">
    <source>
        <dbReference type="EMBL" id="KAE9090892.1"/>
    </source>
</evidence>